<dbReference type="InterPro" id="IPR016163">
    <property type="entry name" value="Ald_DH_C"/>
</dbReference>
<sequence length="620" mass="67949">MALLSCSGFCRSVDWVSSQNVVFFGITLGFLPVIVLSTVVIVSTILIWNRQLPLPTLIISLPTPEPALPHWKGRRIDPISLRDSTDESKIQCYCPATGQFLASVPVSNQKDIDNSIEKSKNSQAQWQLTTWEQRRQVLRTMAKFINEHQEEVARVACRDSGKTMIDASMGEIFVTLEKLMWTIKHGEKALSPSVRPGPTNFFINHKGGKVVYSPLGVVAAFVSWNYPMHNLLGPVISSIFAGNGIIVKCSESVIWSSQYFAEIVRKSLEVCGHSPDLVQVVAVWPENADYLTTHPGLSHITFIGSKPVAHKVCAAAAQSLTPVVVELGGKDPALVIDSKSSRKHASISELNGLAEVLLRGSFQSSGQNCIGIERIIAMPYAYEHLVKVFEARVPQIRLGSGIDQQATVDMGACITDVRFSALEEIIADAVAKGARLLHGGSRYLHPKYPQGHYFQPTLLVDVTPDMLIAQNEVFGPVMTVMKATSIENAIELANSTDYGLGASVFGPDEQVLYQVSDKLQAGNVSINDFAMYYVCQLPFGGVKGSGYGKFCGVEGLRGLCIEKSICYNKYSFIKPSIPKQIRYPIEDGKKGWEFVKALNVGGYDSSIWRKIKAIKTLASS</sequence>
<dbReference type="OrthoDB" id="310895at2759"/>
<dbReference type="CDD" id="cd07098">
    <property type="entry name" value="ALDH_F15-22"/>
    <property type="match status" value="1"/>
</dbReference>
<dbReference type="InterPro" id="IPR016160">
    <property type="entry name" value="Ald_DH_CS_CYS"/>
</dbReference>
<keyword evidence="2 4" id="KW-0560">Oxidoreductase</keyword>
<gene>
    <name evidence="7" type="ORF">NADFUDRAFT_46503</name>
</gene>
<dbReference type="STRING" id="857566.A0A1E3PLU0"/>
<dbReference type="Gene3D" id="3.40.605.10">
    <property type="entry name" value="Aldehyde Dehydrogenase, Chain A, domain 1"/>
    <property type="match status" value="1"/>
</dbReference>
<evidence type="ECO:0000256" key="1">
    <source>
        <dbReference type="ARBA" id="ARBA00009986"/>
    </source>
</evidence>
<protein>
    <submittedName>
        <fullName evidence="7">ALDH-like protein</fullName>
    </submittedName>
</protein>
<feature type="domain" description="Aldehyde dehydrogenase" evidence="6">
    <location>
        <begin position="85"/>
        <end position="563"/>
    </location>
</feature>
<keyword evidence="5" id="KW-0812">Transmembrane</keyword>
<keyword evidence="8" id="KW-1185">Reference proteome</keyword>
<evidence type="ECO:0000259" key="6">
    <source>
        <dbReference type="Pfam" id="PF00171"/>
    </source>
</evidence>
<keyword evidence="5" id="KW-0472">Membrane</keyword>
<organism evidence="7 8">
    <name type="scientific">Nadsonia fulvescens var. elongata DSM 6958</name>
    <dbReference type="NCBI Taxonomy" id="857566"/>
    <lineage>
        <taxon>Eukaryota</taxon>
        <taxon>Fungi</taxon>
        <taxon>Dikarya</taxon>
        <taxon>Ascomycota</taxon>
        <taxon>Saccharomycotina</taxon>
        <taxon>Dipodascomycetes</taxon>
        <taxon>Dipodascales</taxon>
        <taxon>Dipodascales incertae sedis</taxon>
        <taxon>Nadsonia</taxon>
    </lineage>
</organism>
<dbReference type="InterPro" id="IPR016161">
    <property type="entry name" value="Ald_DH/histidinol_DH"/>
</dbReference>
<accession>A0A1E3PLU0</accession>
<feature type="transmembrane region" description="Helical" evidence="5">
    <location>
        <begin position="21"/>
        <end position="48"/>
    </location>
</feature>
<dbReference type="InterPro" id="IPR015590">
    <property type="entry name" value="Aldehyde_DH_dom"/>
</dbReference>
<dbReference type="Pfam" id="PF00171">
    <property type="entry name" value="Aldedh"/>
    <property type="match status" value="1"/>
</dbReference>
<evidence type="ECO:0000313" key="8">
    <source>
        <dbReference type="Proteomes" id="UP000095009"/>
    </source>
</evidence>
<comment type="similarity">
    <text evidence="1 4">Belongs to the aldehyde dehydrogenase family.</text>
</comment>
<dbReference type="Gene3D" id="3.40.309.10">
    <property type="entry name" value="Aldehyde Dehydrogenase, Chain A, domain 2"/>
    <property type="match status" value="1"/>
</dbReference>
<evidence type="ECO:0000256" key="5">
    <source>
        <dbReference type="SAM" id="Phobius"/>
    </source>
</evidence>
<feature type="active site" evidence="3">
    <location>
        <position position="326"/>
    </location>
</feature>
<dbReference type="Proteomes" id="UP000095009">
    <property type="component" value="Unassembled WGS sequence"/>
</dbReference>
<name>A0A1E3PLU0_9ASCO</name>
<dbReference type="InterPro" id="IPR029510">
    <property type="entry name" value="Ald_DH_CS_GLU"/>
</dbReference>
<dbReference type="EMBL" id="KV454409">
    <property type="protein sequence ID" value="ODQ65912.1"/>
    <property type="molecule type" value="Genomic_DNA"/>
</dbReference>
<reference evidence="7 8" key="1">
    <citation type="journal article" date="2016" name="Proc. Natl. Acad. Sci. U.S.A.">
        <title>Comparative genomics of biotechnologically important yeasts.</title>
        <authorList>
            <person name="Riley R."/>
            <person name="Haridas S."/>
            <person name="Wolfe K.H."/>
            <person name="Lopes M.R."/>
            <person name="Hittinger C.T."/>
            <person name="Goeker M."/>
            <person name="Salamov A.A."/>
            <person name="Wisecaver J.H."/>
            <person name="Long T.M."/>
            <person name="Calvey C.H."/>
            <person name="Aerts A.L."/>
            <person name="Barry K.W."/>
            <person name="Choi C."/>
            <person name="Clum A."/>
            <person name="Coughlan A.Y."/>
            <person name="Deshpande S."/>
            <person name="Douglass A.P."/>
            <person name="Hanson S.J."/>
            <person name="Klenk H.-P."/>
            <person name="LaButti K.M."/>
            <person name="Lapidus A."/>
            <person name="Lindquist E.A."/>
            <person name="Lipzen A.M."/>
            <person name="Meier-Kolthoff J.P."/>
            <person name="Ohm R.A."/>
            <person name="Otillar R.P."/>
            <person name="Pangilinan J.L."/>
            <person name="Peng Y."/>
            <person name="Rokas A."/>
            <person name="Rosa C.A."/>
            <person name="Scheuner C."/>
            <person name="Sibirny A.A."/>
            <person name="Slot J.C."/>
            <person name="Stielow J.B."/>
            <person name="Sun H."/>
            <person name="Kurtzman C.P."/>
            <person name="Blackwell M."/>
            <person name="Grigoriev I.V."/>
            <person name="Jeffries T.W."/>
        </authorList>
    </citation>
    <scope>NUCLEOTIDE SEQUENCE [LARGE SCALE GENOMIC DNA]</scope>
    <source>
        <strain evidence="7 8">DSM 6958</strain>
    </source>
</reference>
<evidence type="ECO:0000256" key="4">
    <source>
        <dbReference type="RuleBase" id="RU003345"/>
    </source>
</evidence>
<dbReference type="AlphaFoldDB" id="A0A1E3PLU0"/>
<proteinExistence type="inferred from homology"/>
<dbReference type="PROSITE" id="PS00687">
    <property type="entry name" value="ALDEHYDE_DEHYDR_GLU"/>
    <property type="match status" value="1"/>
</dbReference>
<evidence type="ECO:0000256" key="3">
    <source>
        <dbReference type="PROSITE-ProRule" id="PRU10007"/>
    </source>
</evidence>
<keyword evidence="5" id="KW-1133">Transmembrane helix</keyword>
<dbReference type="GO" id="GO:0016620">
    <property type="term" value="F:oxidoreductase activity, acting on the aldehyde or oxo group of donors, NAD or NADP as acceptor"/>
    <property type="evidence" value="ECO:0007669"/>
    <property type="project" value="InterPro"/>
</dbReference>
<evidence type="ECO:0000313" key="7">
    <source>
        <dbReference type="EMBL" id="ODQ65912.1"/>
    </source>
</evidence>
<dbReference type="PROSITE" id="PS00070">
    <property type="entry name" value="ALDEHYDE_DEHYDR_CYS"/>
    <property type="match status" value="1"/>
</dbReference>
<dbReference type="PANTHER" id="PTHR11699">
    <property type="entry name" value="ALDEHYDE DEHYDROGENASE-RELATED"/>
    <property type="match status" value="1"/>
</dbReference>
<dbReference type="SUPFAM" id="SSF53720">
    <property type="entry name" value="ALDH-like"/>
    <property type="match status" value="1"/>
</dbReference>
<evidence type="ECO:0000256" key="2">
    <source>
        <dbReference type="ARBA" id="ARBA00023002"/>
    </source>
</evidence>
<dbReference type="InterPro" id="IPR016162">
    <property type="entry name" value="Ald_DH_N"/>
</dbReference>
<dbReference type="FunFam" id="3.40.309.10:FF:000024">
    <property type="entry name" value="Betaine aldehyde dehydrogenase"/>
    <property type="match status" value="1"/>
</dbReference>